<dbReference type="EC" id="2.7.11.1" evidence="2"/>
<feature type="domain" description="FAT" evidence="15">
    <location>
        <begin position="1803"/>
        <end position="2410"/>
    </location>
</feature>
<comment type="catalytic activity">
    <reaction evidence="12">
        <text>L-seryl-[protein] + ATP = O-phospho-L-seryl-[protein] + ADP + H(+)</text>
        <dbReference type="Rhea" id="RHEA:17989"/>
        <dbReference type="Rhea" id="RHEA-COMP:9863"/>
        <dbReference type="Rhea" id="RHEA-COMP:11604"/>
        <dbReference type="ChEBI" id="CHEBI:15378"/>
        <dbReference type="ChEBI" id="CHEBI:29999"/>
        <dbReference type="ChEBI" id="CHEBI:30616"/>
        <dbReference type="ChEBI" id="CHEBI:83421"/>
        <dbReference type="ChEBI" id="CHEBI:456216"/>
        <dbReference type="EC" id="2.7.11.1"/>
    </reaction>
</comment>
<name>A0AAV7IV27_COTGL</name>
<evidence type="ECO:0000256" key="13">
    <source>
        <dbReference type="ARBA" id="ARBA00073111"/>
    </source>
</evidence>
<dbReference type="PROSITE" id="PS00916">
    <property type="entry name" value="PI3_4_KINASE_2"/>
    <property type="match status" value="1"/>
</dbReference>
<evidence type="ECO:0000313" key="18">
    <source>
        <dbReference type="Proteomes" id="UP000826195"/>
    </source>
</evidence>
<dbReference type="SMART" id="SM00146">
    <property type="entry name" value="PI3Kc"/>
    <property type="match status" value="1"/>
</dbReference>
<dbReference type="PANTHER" id="PTHR37079">
    <property type="entry name" value="SERINE/THREONINE-PROTEIN KINASE ATM"/>
    <property type="match status" value="1"/>
</dbReference>
<evidence type="ECO:0000256" key="7">
    <source>
        <dbReference type="ARBA" id="ARBA00022777"/>
    </source>
</evidence>
<keyword evidence="3" id="KW-0723">Serine/threonine-protein kinase</keyword>
<protein>
    <recommendedName>
        <fullName evidence="13">Serine/threonine-protein kinase ATM</fullName>
        <ecNumber evidence="2">2.7.11.1</ecNumber>
    </recommendedName>
</protein>
<dbReference type="Gene3D" id="1.10.1070.11">
    <property type="entry name" value="Phosphatidylinositol 3-/4-kinase, catalytic domain"/>
    <property type="match status" value="1"/>
</dbReference>
<dbReference type="EMBL" id="JAHXZJ010000374">
    <property type="protein sequence ID" value="KAH0560568.1"/>
    <property type="molecule type" value="Genomic_DNA"/>
</dbReference>
<evidence type="ECO:0000259" key="15">
    <source>
        <dbReference type="PROSITE" id="PS51189"/>
    </source>
</evidence>
<evidence type="ECO:0000256" key="2">
    <source>
        <dbReference type="ARBA" id="ARBA00012513"/>
    </source>
</evidence>
<dbReference type="Pfam" id="PF00454">
    <property type="entry name" value="PI3_PI4_kinase"/>
    <property type="match status" value="1"/>
</dbReference>
<dbReference type="CDD" id="cd05171">
    <property type="entry name" value="PIKKc_ATM"/>
    <property type="match status" value="1"/>
</dbReference>
<dbReference type="SUPFAM" id="SSF56112">
    <property type="entry name" value="Protein kinase-like (PK-like)"/>
    <property type="match status" value="1"/>
</dbReference>
<reference evidence="17 18" key="1">
    <citation type="journal article" date="2021" name="J. Hered.">
        <title>A chromosome-level genome assembly of the parasitoid wasp, Cotesia glomerata (Hymenoptera: Braconidae).</title>
        <authorList>
            <person name="Pinto B.J."/>
            <person name="Weis J.J."/>
            <person name="Gamble T."/>
            <person name="Ode P.J."/>
            <person name="Paul R."/>
            <person name="Zaspel J.M."/>
        </authorList>
    </citation>
    <scope>NUCLEOTIDE SEQUENCE [LARGE SCALE GENOMIC DNA]</scope>
    <source>
        <strain evidence="17">CgM1</strain>
    </source>
</reference>
<dbReference type="InterPro" id="IPR018936">
    <property type="entry name" value="PI3/4_kinase_CS"/>
</dbReference>
<proteinExistence type="predicted"/>
<dbReference type="GO" id="GO:0004674">
    <property type="term" value="F:protein serine/threonine kinase activity"/>
    <property type="evidence" value="ECO:0007669"/>
    <property type="project" value="UniProtKB-KW"/>
</dbReference>
<keyword evidence="6" id="KW-0227">DNA damage</keyword>
<dbReference type="SUPFAM" id="SSF48371">
    <property type="entry name" value="ARM repeat"/>
    <property type="match status" value="2"/>
</dbReference>
<dbReference type="InterPro" id="IPR036940">
    <property type="entry name" value="PI3/4_kinase_cat_sf"/>
</dbReference>
<evidence type="ECO:0000259" key="16">
    <source>
        <dbReference type="PROSITE" id="PS51190"/>
    </source>
</evidence>
<comment type="catalytic activity">
    <reaction evidence="11">
        <text>L-threonyl-[protein] + ATP = O-phospho-L-threonyl-[protein] + ADP + H(+)</text>
        <dbReference type="Rhea" id="RHEA:46608"/>
        <dbReference type="Rhea" id="RHEA-COMP:11060"/>
        <dbReference type="Rhea" id="RHEA-COMP:11605"/>
        <dbReference type="ChEBI" id="CHEBI:15378"/>
        <dbReference type="ChEBI" id="CHEBI:30013"/>
        <dbReference type="ChEBI" id="CHEBI:30616"/>
        <dbReference type="ChEBI" id="CHEBI:61977"/>
        <dbReference type="ChEBI" id="CHEBI:456216"/>
        <dbReference type="EC" id="2.7.11.1"/>
    </reaction>
</comment>
<dbReference type="PANTHER" id="PTHR37079:SF4">
    <property type="entry name" value="SERINE_THREONINE-PROTEIN KINASE ATM"/>
    <property type="match status" value="1"/>
</dbReference>
<dbReference type="SMART" id="SM01343">
    <property type="entry name" value="FATC"/>
    <property type="match status" value="1"/>
</dbReference>
<evidence type="ECO:0000256" key="10">
    <source>
        <dbReference type="ARBA" id="ARBA00023306"/>
    </source>
</evidence>
<keyword evidence="10" id="KW-0131">Cell cycle</keyword>
<dbReference type="InterPro" id="IPR000403">
    <property type="entry name" value="PI3/4_kinase_cat_dom"/>
</dbReference>
<dbReference type="PROSITE" id="PS00915">
    <property type="entry name" value="PI3_4_KINASE_1"/>
    <property type="match status" value="1"/>
</dbReference>
<dbReference type="InterPro" id="IPR003152">
    <property type="entry name" value="FATC_dom"/>
</dbReference>
<dbReference type="InterPro" id="IPR011009">
    <property type="entry name" value="Kinase-like_dom_sf"/>
</dbReference>
<evidence type="ECO:0000256" key="12">
    <source>
        <dbReference type="ARBA" id="ARBA00048679"/>
    </source>
</evidence>
<evidence type="ECO:0000313" key="17">
    <source>
        <dbReference type="EMBL" id="KAH0560568.1"/>
    </source>
</evidence>
<keyword evidence="7" id="KW-0418">Kinase</keyword>
<dbReference type="InterPro" id="IPR038980">
    <property type="entry name" value="ATM_plant"/>
</dbReference>
<evidence type="ECO:0000256" key="1">
    <source>
        <dbReference type="ARBA" id="ARBA00004123"/>
    </source>
</evidence>
<sequence length="2878" mass="334058">MTSNSQKIIRILSNLDTGKLKIDQKESISELLIELEDEAARKEITENSFSETHDGHMKLTWHSLFIKCHEFVLNVAKKAKVPKSDIVQTSFCLLISDIVRYAITPSVVYLHPNDFVACIVQVLENEHFVHLHDTYLRLATYVVSNRHYRTSLSFDDWRKFFKIFIKMYDKSYISDQCNILQNLEHTVCFGCLQCNLLHFIKGKILPFLLKVSNDVRKNSIQFGQQAHKLFYAVCEQMGYENRKVLCEFSEKIMPRMLDDQLTEEKCKLIMLFITLHHPNGAISSNPAAYASELSRWKSIMINLYTYILQNMKSIAITTNFSTLASEVFYLIMMDHNFYEEETNLNYSESSRRVKRRRLSILKKPIDLFNIEYINDDVISQWYVVEILTVMVRKYPGCILNGDDFITLMKILSKLFAEAIKNEKIIHSLCEMCKILLMKENITSDDTKFIQETKKYWEKIWHTLLKILCLEQNVIEGHKLLQLIITYVGIINVNEFICLYITNQIRWTPSSVYTFYIFSQNAHIPEYIGEIQSSSGESVKIRILQWILKFSSHTTITPLTVTAVNNVLTNLVLKIWYKKNSKNSLYESGISNNIFLIDSEQKFIDDITKCYITAAFEIDLFKEESSDLNTDSTKKLVKPPFSEEILESTVIKLCESINFTEDILRNTDNAILKLAIVAKFTSNLLELNECIINQPIKALLDALKQSLSSVYDFIATDNLLNRENHVIPLIKAFITLYETPYNNIITKLIVDQCPQQILIGFFDIINYENTNEPNGLDELGIKYYEHIFKLQDSVKKSQKYCKPLSYSIKVFDNDVITIAAHHAVRAFMCMNTNEKISEIQKKILANLLKVEIYAPTVVGNLWQSLVFLKKLIQCKRSFYSDELIIDLTKFINKLFHKWEYDPNAIKSIFEFLPFIYEYILGVETSVQHINEIILYTHNQLNNKFGPGVSFSFLNFLSKIIKLVPQRQLSLTDSKQQTKSIAEIILVYLKSPYYIVRLEAIKIIYYIFSTPEIDLLLKKNIFKAINTIQSNIFIIDNDVTDIWKEDEFINRTTSALYTFGSILRGSGLYQSQVLNSILRLYGEVQISIDSINKILKIVMKNDRDRLKLIEMNLYYLLRKWLLEKYSTKPFPWELTQSESEIDFYKRYMGTIILLKLEERNLSAVETLCESIGYSFVKAIENCFPSLMTWLLVCLNLDSDNDNYEYAREILTRLRNNSDEFENIKQFSQLIEEKSYDLLIDLISRLHDEDHFRKMFQVNTDRFPRYNLPCLSLQVLEKCFQYLESNFPVFKNSLIYFLASKKPNILQKILLYLSNNIFDFNMIEYKLKAFHQYTYFCNYLVQKISSAFFSEIVIFFIRDVCCTLLNLIKEEIDSLSELSVKFMYLFLRKILPSRSKEISKVLNFIVTNLTSAIQQSDKITETGIQILRFLTIDSNEILKEAISKLDDFPSHPSFEGLQINNSLNNSRTLNLRNKIEKFLESKYEQTATQSSKGLLILKEELSKNKNELLEMYKELEKLRGFAEDCTSSIIHRLIYRLIKLTENQNVNVSLDAAKCLGELGPADLTTMILHPEDDQKRESGDPAEMLTYQIIIRLVEFIIDRNVNLRKSSADALYIVCASPWSHKILKKNSGINTEEPMLLAYIQPFLTKDNNQNCGVLLNIENCKKFINPQNNLWKSDGINSYQKWLINITCKVLNCFDNFYSTILKAVCQLSTEFCETILPRLLYLIIYTNNDFADNIYDCINCFFEDYYNSSNNLENPMTPNHNNSTKIDESFSHQSVRCMLNIVNFIRIQLDNNFILKLNYLHIAKAAQYCSAYFTSVLYAELYCETIKKSVAERPDNISTIDYICEVNYNDGKSLQNILRDAFVEIGDPDSIHGCGLSHLKNSSSRTQHYIHLQQWDKVMITQDAELSLGYKSSNGMANALRHSGFDYLLNKFISTTKNNDNFNEYEYETAWRLADWNFSSPEQHYIIEGDDSLKSFADKDKGNNYYYNYHYQALKCLHSNDNVVLKNYIDVARMSIIKSLSNASLECSQTVYPKLVRLQMLLELEELSISTSDDWDNLIDNWYNKYLPNFNDFMYVEPILAQRITMCKIKYLSSNNKSIKDALIKTYLELSKIAELQGYPHIAVRLLITLSNEDNLSDEIKNQLQFRDALLSWVRNDRDIARYLMRDLLNKKQSLSLNAQALRVYGNWMAETKTENPQAVIDNYYKESIEVSMKIDNKSPEDADNLNCTYAALAQFADAQYQQINTFMKTPQFESLKDCAKYAQRTNNLKTNSKDTDVNRALSTLKKQNSIDVAEYINIQNERKMYLELTTKYYLKTLETGESHNFFIFRLISLWLKNKDNNELYQLFNDHLNKIPSFKFIPLIPQLAPHLSDKIGDKFTKTIYELLKKCANEHPHHTLPTLFALMNTRKDYDYYKPGTNVMGEPNDRELGAKLLISELSKSNKLSPIILEMKNLALALIMLAYFKFEGQLSSNSIPRGQKILTVKNYNHCMVPTITLDVDPSGNYDEIVSIYKYEDSFRGVGGMNAPKQIDCIGTDGVRRKQLVKGKDDLRQDAVMQQVFTVMNMLLKTSKESKRRKLNVRTYKVIPLSQRSGILEWCDNTEPIFAILNGKSNPKTLGMHEKYHPNDWKIVHCRTEIKNVATSRNNVKLQTYLKCCKHLQPAFQYFFMEKFPSPETWFERRLAYVRSVATNSMVGYILGLGDRHFSNILLDTKTAEVIHIDFGIAFEQGKVLPVPETVPFRLTRDMEAAMGVSGVEGVMRKSSEETMSVLRNRKDIIITLLQVLLYDPLFSWAITPAKAWELQSDSPGHIKEESHFGDGKLNKIAERALLRIEQKLIGTEEGLATSISGQVERLIQEARDPANLSRLFCGWQAYL</sequence>
<evidence type="ECO:0000256" key="8">
    <source>
        <dbReference type="ARBA" id="ARBA00022840"/>
    </source>
</evidence>
<accession>A0AAV7IV27</accession>
<dbReference type="InterPro" id="IPR014009">
    <property type="entry name" value="PIK_FAT"/>
</dbReference>
<keyword evidence="18" id="KW-1185">Reference proteome</keyword>
<comment type="caution">
    <text evidence="17">The sequence shown here is derived from an EMBL/GenBank/DDBJ whole genome shotgun (WGS) entry which is preliminary data.</text>
</comment>
<dbReference type="Pfam" id="PF02259">
    <property type="entry name" value="FAT"/>
    <property type="match status" value="1"/>
</dbReference>
<dbReference type="Proteomes" id="UP000826195">
    <property type="component" value="Unassembled WGS sequence"/>
</dbReference>
<dbReference type="PROSITE" id="PS50290">
    <property type="entry name" value="PI3_4_KINASE_3"/>
    <property type="match status" value="1"/>
</dbReference>
<feature type="domain" description="FATC" evidence="16">
    <location>
        <begin position="2846"/>
        <end position="2878"/>
    </location>
</feature>
<dbReference type="PROSITE" id="PS51190">
    <property type="entry name" value="FATC"/>
    <property type="match status" value="1"/>
</dbReference>
<keyword evidence="4" id="KW-0808">Transferase</keyword>
<evidence type="ECO:0000256" key="11">
    <source>
        <dbReference type="ARBA" id="ARBA00047899"/>
    </source>
</evidence>
<dbReference type="InterPro" id="IPR016024">
    <property type="entry name" value="ARM-type_fold"/>
</dbReference>
<keyword evidence="9" id="KW-0539">Nucleus</keyword>
<dbReference type="InterPro" id="IPR003151">
    <property type="entry name" value="PIK-rel_kinase_FAT"/>
</dbReference>
<evidence type="ECO:0000256" key="9">
    <source>
        <dbReference type="ARBA" id="ARBA00023242"/>
    </source>
</evidence>
<organism evidence="17 18">
    <name type="scientific">Cotesia glomerata</name>
    <name type="common">Lepidopteran parasitic wasp</name>
    <name type="synonym">Apanteles glomeratus</name>
    <dbReference type="NCBI Taxonomy" id="32391"/>
    <lineage>
        <taxon>Eukaryota</taxon>
        <taxon>Metazoa</taxon>
        <taxon>Ecdysozoa</taxon>
        <taxon>Arthropoda</taxon>
        <taxon>Hexapoda</taxon>
        <taxon>Insecta</taxon>
        <taxon>Pterygota</taxon>
        <taxon>Neoptera</taxon>
        <taxon>Endopterygota</taxon>
        <taxon>Hymenoptera</taxon>
        <taxon>Apocrita</taxon>
        <taxon>Ichneumonoidea</taxon>
        <taxon>Braconidae</taxon>
        <taxon>Microgastrinae</taxon>
        <taxon>Cotesia</taxon>
    </lineage>
</organism>
<keyword evidence="5" id="KW-0547">Nucleotide-binding</keyword>
<dbReference type="GO" id="GO:0005524">
    <property type="term" value="F:ATP binding"/>
    <property type="evidence" value="ECO:0007669"/>
    <property type="project" value="UniProtKB-KW"/>
</dbReference>
<feature type="domain" description="PI3K/PI4K catalytic" evidence="14">
    <location>
        <begin position="2517"/>
        <end position="2835"/>
    </location>
</feature>
<evidence type="ECO:0000256" key="5">
    <source>
        <dbReference type="ARBA" id="ARBA00022741"/>
    </source>
</evidence>
<evidence type="ECO:0000256" key="4">
    <source>
        <dbReference type="ARBA" id="ARBA00022679"/>
    </source>
</evidence>
<dbReference type="GO" id="GO:0006281">
    <property type="term" value="P:DNA repair"/>
    <property type="evidence" value="ECO:0007669"/>
    <property type="project" value="InterPro"/>
</dbReference>
<keyword evidence="8" id="KW-0067">ATP-binding</keyword>
<gene>
    <name evidence="17" type="ORF">KQX54_005964</name>
</gene>
<dbReference type="FunFam" id="3.30.1010.10:FF:000023">
    <property type="entry name" value="Serine/threonine-protein kinase ATM"/>
    <property type="match status" value="1"/>
</dbReference>
<dbReference type="Pfam" id="PF02260">
    <property type="entry name" value="FATC"/>
    <property type="match status" value="1"/>
</dbReference>
<comment type="subcellular location">
    <subcellularLocation>
        <location evidence="1">Nucleus</location>
    </subcellularLocation>
</comment>
<evidence type="ECO:0000259" key="14">
    <source>
        <dbReference type="PROSITE" id="PS50290"/>
    </source>
</evidence>
<dbReference type="PROSITE" id="PS51189">
    <property type="entry name" value="FAT"/>
    <property type="match status" value="1"/>
</dbReference>
<evidence type="ECO:0000256" key="6">
    <source>
        <dbReference type="ARBA" id="ARBA00022763"/>
    </source>
</evidence>
<dbReference type="GO" id="GO:0005634">
    <property type="term" value="C:nucleus"/>
    <property type="evidence" value="ECO:0007669"/>
    <property type="project" value="UniProtKB-SubCell"/>
</dbReference>
<evidence type="ECO:0000256" key="3">
    <source>
        <dbReference type="ARBA" id="ARBA00022527"/>
    </source>
</evidence>
<dbReference type="InterPro" id="IPR044107">
    <property type="entry name" value="PIKKc_ATM"/>
</dbReference>
<dbReference type="Gene3D" id="3.30.1010.10">
    <property type="entry name" value="Phosphatidylinositol 3-kinase Catalytic Subunit, Chain A, domain 4"/>
    <property type="match status" value="1"/>
</dbReference>